<evidence type="ECO:0000256" key="6">
    <source>
        <dbReference type="ARBA" id="ARBA00022679"/>
    </source>
</evidence>
<feature type="domain" description="Methyltransferase type 11" evidence="10">
    <location>
        <begin position="55"/>
        <end position="157"/>
    </location>
</feature>
<protein>
    <submittedName>
        <fullName evidence="12">Uncharacterized protein</fullName>
    </submittedName>
</protein>
<name>A0AAE0BYR9_9CHLO</name>
<sequence>MSRPEHTAPAEVFYNDTEAKKYTASTRMMEIQETLTKRALELLALPQDGSPKLLLDIGCGSGLSGQTISEEGHHWIGMDISPSMLEVAQEIEAEGDLLLADMGQGVPMRPAMFDGAISISAVQWLCNADSTAHNPRLRLKQFFSTLYRSLARGARAILQIYPESMQQAEMITMAAMRAGFSGGLVVDYPNSARAKKHYLCLMAGAATTAALPAAKGLDGSDDEDDPESVQFAERARGKRRKGADGGAVAGATKRHPDGKGRNWVLKKKDKRRKQGYMDVPEDTKYTARKRKSKHLS</sequence>
<feature type="compositionally biased region" description="Basic residues" evidence="9">
    <location>
        <begin position="286"/>
        <end position="296"/>
    </location>
</feature>
<keyword evidence="8" id="KW-0539">Nucleus</keyword>
<dbReference type="PANTHER" id="PTHR12734">
    <property type="entry name" value="METHYLTRANSFERASE-RELATED"/>
    <property type="match status" value="1"/>
</dbReference>
<dbReference type="GO" id="GO:0005730">
    <property type="term" value="C:nucleolus"/>
    <property type="evidence" value="ECO:0007669"/>
    <property type="project" value="UniProtKB-ARBA"/>
</dbReference>
<accession>A0AAE0BYR9</accession>
<dbReference type="CDD" id="cd02440">
    <property type="entry name" value="AdoMet_MTases"/>
    <property type="match status" value="1"/>
</dbReference>
<dbReference type="Gene3D" id="3.40.50.150">
    <property type="entry name" value="Vaccinia Virus protein VP39"/>
    <property type="match status" value="1"/>
</dbReference>
<dbReference type="InterPro" id="IPR029063">
    <property type="entry name" value="SAM-dependent_MTases_sf"/>
</dbReference>
<evidence type="ECO:0000256" key="9">
    <source>
        <dbReference type="SAM" id="MobiDB-lite"/>
    </source>
</evidence>
<reference evidence="12 13" key="1">
    <citation type="journal article" date="2015" name="Genome Biol. Evol.">
        <title>Comparative Genomics of a Bacterivorous Green Alga Reveals Evolutionary Causalities and Consequences of Phago-Mixotrophic Mode of Nutrition.</title>
        <authorList>
            <person name="Burns J.A."/>
            <person name="Paasch A."/>
            <person name="Narechania A."/>
            <person name="Kim E."/>
        </authorList>
    </citation>
    <scope>NUCLEOTIDE SEQUENCE [LARGE SCALE GENOMIC DNA]</scope>
    <source>
        <strain evidence="12 13">PLY_AMNH</strain>
    </source>
</reference>
<feature type="compositionally biased region" description="Basic residues" evidence="9">
    <location>
        <begin position="264"/>
        <end position="274"/>
    </location>
</feature>
<comment type="similarity">
    <text evidence="3">Belongs to the class I-like SAM-binding methyltransferase superfamily. BUD23/WBSCR22 family.</text>
</comment>
<keyword evidence="6" id="KW-0808">Transferase</keyword>
<evidence type="ECO:0000256" key="1">
    <source>
        <dbReference type="ARBA" id="ARBA00004123"/>
    </source>
</evidence>
<dbReference type="GO" id="GO:0070476">
    <property type="term" value="P:rRNA (guanine-N7)-methylation"/>
    <property type="evidence" value="ECO:0007669"/>
    <property type="project" value="InterPro"/>
</dbReference>
<dbReference type="InterPro" id="IPR013216">
    <property type="entry name" value="Methyltransf_11"/>
</dbReference>
<dbReference type="AlphaFoldDB" id="A0AAE0BYR9"/>
<evidence type="ECO:0000256" key="5">
    <source>
        <dbReference type="ARBA" id="ARBA00022603"/>
    </source>
</evidence>
<proteinExistence type="inferred from homology"/>
<dbReference type="SUPFAM" id="SSF53335">
    <property type="entry name" value="S-adenosyl-L-methionine-dependent methyltransferases"/>
    <property type="match status" value="1"/>
</dbReference>
<feature type="domain" description="18S rRNA (guanine(1575)-N(7))-methyltransferase Bud23 C-terminal" evidence="11">
    <location>
        <begin position="201"/>
        <end position="291"/>
    </location>
</feature>
<gene>
    <name evidence="12" type="ORF">CYMTET_45855</name>
</gene>
<evidence type="ECO:0000256" key="7">
    <source>
        <dbReference type="ARBA" id="ARBA00022691"/>
    </source>
</evidence>
<dbReference type="FunFam" id="3.40.50.150:FF:000017">
    <property type="entry name" value="probable 18S rRNA (Guanine-N(7))-methyltransferase"/>
    <property type="match status" value="1"/>
</dbReference>
<dbReference type="PANTHER" id="PTHR12734:SF0">
    <property type="entry name" value="18S RRNA (GUANINE-N(7))-METHYLTRANSFERASE-RELATED"/>
    <property type="match status" value="1"/>
</dbReference>
<evidence type="ECO:0000313" key="13">
    <source>
        <dbReference type="Proteomes" id="UP001190700"/>
    </source>
</evidence>
<feature type="region of interest" description="Disordered" evidence="9">
    <location>
        <begin position="216"/>
        <end position="296"/>
    </location>
</feature>
<dbReference type="GO" id="GO:0005737">
    <property type="term" value="C:cytoplasm"/>
    <property type="evidence" value="ECO:0007669"/>
    <property type="project" value="UniProtKB-SubCell"/>
</dbReference>
<keyword evidence="4" id="KW-0963">Cytoplasm</keyword>
<dbReference type="Pfam" id="PF08241">
    <property type="entry name" value="Methyltransf_11"/>
    <property type="match status" value="1"/>
</dbReference>
<dbReference type="InterPro" id="IPR022238">
    <property type="entry name" value="Bud23_C"/>
</dbReference>
<dbReference type="EMBL" id="LGRX02031746">
    <property type="protein sequence ID" value="KAK3244534.1"/>
    <property type="molecule type" value="Genomic_DNA"/>
</dbReference>
<evidence type="ECO:0000256" key="3">
    <source>
        <dbReference type="ARBA" id="ARBA00005547"/>
    </source>
</evidence>
<dbReference type="GO" id="GO:0016435">
    <property type="term" value="F:rRNA (guanine) methyltransferase activity"/>
    <property type="evidence" value="ECO:0007669"/>
    <property type="project" value="InterPro"/>
</dbReference>
<evidence type="ECO:0000259" key="11">
    <source>
        <dbReference type="Pfam" id="PF12589"/>
    </source>
</evidence>
<evidence type="ECO:0000259" key="10">
    <source>
        <dbReference type="Pfam" id="PF08241"/>
    </source>
</evidence>
<comment type="caution">
    <text evidence="12">The sequence shown here is derived from an EMBL/GenBank/DDBJ whole genome shotgun (WGS) entry which is preliminary data.</text>
</comment>
<organism evidence="12 13">
    <name type="scientific">Cymbomonas tetramitiformis</name>
    <dbReference type="NCBI Taxonomy" id="36881"/>
    <lineage>
        <taxon>Eukaryota</taxon>
        <taxon>Viridiplantae</taxon>
        <taxon>Chlorophyta</taxon>
        <taxon>Pyramimonadophyceae</taxon>
        <taxon>Pyramimonadales</taxon>
        <taxon>Pyramimonadaceae</taxon>
        <taxon>Cymbomonas</taxon>
    </lineage>
</organism>
<evidence type="ECO:0000256" key="4">
    <source>
        <dbReference type="ARBA" id="ARBA00022490"/>
    </source>
</evidence>
<dbReference type="Pfam" id="PF12589">
    <property type="entry name" value="WBS_methylT"/>
    <property type="match status" value="1"/>
</dbReference>
<evidence type="ECO:0000256" key="8">
    <source>
        <dbReference type="ARBA" id="ARBA00023242"/>
    </source>
</evidence>
<keyword evidence="7" id="KW-0949">S-adenosyl-L-methionine</keyword>
<dbReference type="InterPro" id="IPR039769">
    <property type="entry name" value="Bud23-like"/>
</dbReference>
<comment type="subcellular location">
    <subcellularLocation>
        <location evidence="2">Cytoplasm</location>
    </subcellularLocation>
    <subcellularLocation>
        <location evidence="1">Nucleus</location>
    </subcellularLocation>
</comment>
<keyword evidence="5" id="KW-0489">Methyltransferase</keyword>
<evidence type="ECO:0000256" key="2">
    <source>
        <dbReference type="ARBA" id="ARBA00004496"/>
    </source>
</evidence>
<dbReference type="Proteomes" id="UP001190700">
    <property type="component" value="Unassembled WGS sequence"/>
</dbReference>
<evidence type="ECO:0000313" key="12">
    <source>
        <dbReference type="EMBL" id="KAK3244534.1"/>
    </source>
</evidence>
<keyword evidence="13" id="KW-1185">Reference proteome</keyword>